<evidence type="ECO:0000313" key="4">
    <source>
        <dbReference type="Proteomes" id="UP000012174"/>
    </source>
</evidence>
<gene>
    <name evidence="3" type="ORF">UCREL1_7670</name>
</gene>
<dbReference type="PANTHER" id="PTHR43544:SF12">
    <property type="entry name" value="NAD(P)-BINDING ROSSMANN-FOLD SUPERFAMILY PROTEIN"/>
    <property type="match status" value="1"/>
</dbReference>
<dbReference type="GO" id="GO:0005737">
    <property type="term" value="C:cytoplasm"/>
    <property type="evidence" value="ECO:0007669"/>
    <property type="project" value="TreeGrafter"/>
</dbReference>
<protein>
    <submittedName>
        <fullName evidence="3">Putative short-chain dehydrogenase reductase sdr protein</fullName>
    </submittedName>
</protein>
<dbReference type="PANTHER" id="PTHR43544">
    <property type="entry name" value="SHORT-CHAIN DEHYDROGENASE/REDUCTASE"/>
    <property type="match status" value="1"/>
</dbReference>
<dbReference type="HOGENOM" id="CLU_010194_9_7_1"/>
<dbReference type="SUPFAM" id="SSF51735">
    <property type="entry name" value="NAD(P)-binding Rossmann-fold domains"/>
    <property type="match status" value="1"/>
</dbReference>
<sequence length="325" mass="35557">MSKPWIFISPSSRGIGHALTQHLLQTTSLPILATARSDPGGVKASILTGLRLPQPPRPPLSSSTLHEKGTIEATASRLHVVQLDVTDEHTIAAAASRAESLFPRDAHHLHLGVALPGILWPERSPAQVDYDAALETLRVNVLGPLMLMKHFGRFLPRKSTNVGFESENSDCNYTYDAALLPIDTTSGGEKEEEEERRVPAGSRNRSRRKLPQHATFLTASARVGSVSDNRLGGWYSYRASKAGVNSLVRTFDLHLRTQNKGRAIAVAYHPGTVRTGLSRDFWGGVAPGKLFSAEFAAERLVEVVLSRTPEHGGRCWDWKGEEVLP</sequence>
<dbReference type="InterPro" id="IPR051468">
    <property type="entry name" value="Fungal_SecMetab_SDRs"/>
</dbReference>
<dbReference type="OMA" id="HRNVPKD"/>
<evidence type="ECO:0000313" key="3">
    <source>
        <dbReference type="EMBL" id="EMR65356.1"/>
    </source>
</evidence>
<evidence type="ECO:0000256" key="1">
    <source>
        <dbReference type="ARBA" id="ARBA00006484"/>
    </source>
</evidence>
<dbReference type="eggNOG" id="KOG1611">
    <property type="taxonomic scope" value="Eukaryota"/>
</dbReference>
<dbReference type="Gene3D" id="3.40.50.720">
    <property type="entry name" value="NAD(P)-binding Rossmann-like Domain"/>
    <property type="match status" value="1"/>
</dbReference>
<dbReference type="GO" id="GO:0016491">
    <property type="term" value="F:oxidoreductase activity"/>
    <property type="evidence" value="ECO:0007669"/>
    <property type="project" value="TreeGrafter"/>
</dbReference>
<dbReference type="KEGG" id="ela:UCREL1_7670"/>
<feature type="region of interest" description="Disordered" evidence="2">
    <location>
        <begin position="184"/>
        <end position="209"/>
    </location>
</feature>
<comment type="similarity">
    <text evidence="1">Belongs to the short-chain dehydrogenases/reductases (SDR) family.</text>
</comment>
<proteinExistence type="inferred from homology"/>
<dbReference type="AlphaFoldDB" id="M7T6A1"/>
<accession>M7T6A1</accession>
<name>M7T6A1_EUTLA</name>
<organism evidence="3 4">
    <name type="scientific">Eutypa lata (strain UCR-EL1)</name>
    <name type="common">Grapevine dieback disease fungus</name>
    <name type="synonym">Eutypa armeniacae</name>
    <dbReference type="NCBI Taxonomy" id="1287681"/>
    <lineage>
        <taxon>Eukaryota</taxon>
        <taxon>Fungi</taxon>
        <taxon>Dikarya</taxon>
        <taxon>Ascomycota</taxon>
        <taxon>Pezizomycotina</taxon>
        <taxon>Sordariomycetes</taxon>
        <taxon>Xylariomycetidae</taxon>
        <taxon>Xylariales</taxon>
        <taxon>Diatrypaceae</taxon>
        <taxon>Eutypa</taxon>
    </lineage>
</organism>
<reference evidence="4" key="1">
    <citation type="journal article" date="2013" name="Genome Announc.">
        <title>Draft genome sequence of the grapevine dieback fungus Eutypa lata UCR-EL1.</title>
        <authorList>
            <person name="Blanco-Ulate B."/>
            <person name="Rolshausen P.E."/>
            <person name="Cantu D."/>
        </authorList>
    </citation>
    <scope>NUCLEOTIDE SEQUENCE [LARGE SCALE GENOMIC DNA]</scope>
    <source>
        <strain evidence="4">UCR-EL1</strain>
    </source>
</reference>
<dbReference type="Proteomes" id="UP000012174">
    <property type="component" value="Unassembled WGS sequence"/>
</dbReference>
<evidence type="ECO:0000256" key="2">
    <source>
        <dbReference type="SAM" id="MobiDB-lite"/>
    </source>
</evidence>
<dbReference type="OrthoDB" id="5296at2759"/>
<dbReference type="InterPro" id="IPR036291">
    <property type="entry name" value="NAD(P)-bd_dom_sf"/>
</dbReference>
<keyword evidence="4" id="KW-1185">Reference proteome</keyword>
<dbReference type="EMBL" id="KB706885">
    <property type="protein sequence ID" value="EMR65356.1"/>
    <property type="molecule type" value="Genomic_DNA"/>
</dbReference>